<reference evidence="3 4" key="2">
    <citation type="journal article" date="2016" name="Genome Announc.">
        <title>Draft Genome Sequence of the N2-Fixing Cyanobacterium Nostoc piscinale CENA21, Isolated from the Brazilian Amazon Floodplain.</title>
        <authorList>
            <person name="Leao T."/>
            <person name="Guimaraes P.I."/>
            <person name="de Melo A.G."/>
            <person name="Ramos R.T."/>
            <person name="Leao P.N."/>
            <person name="Silva A."/>
            <person name="Fiore M.F."/>
            <person name="Schneider M.P."/>
        </authorList>
    </citation>
    <scope>NUCLEOTIDE SEQUENCE [LARGE SCALE GENOMIC DNA]</scope>
    <source>
        <strain evidence="3 4">CENA21</strain>
    </source>
</reference>
<dbReference type="InterPro" id="IPR010359">
    <property type="entry name" value="IrrE_HExxH"/>
</dbReference>
<evidence type="ECO:0000259" key="2">
    <source>
        <dbReference type="PROSITE" id="PS50943"/>
    </source>
</evidence>
<feature type="domain" description="HTH cro/C1-type" evidence="2">
    <location>
        <begin position="6"/>
        <end position="62"/>
    </location>
</feature>
<dbReference type="InterPro" id="IPR010982">
    <property type="entry name" value="Lambda_DNA-bd_dom_sf"/>
</dbReference>
<dbReference type="CDD" id="cd00093">
    <property type="entry name" value="HTH_XRE"/>
    <property type="match status" value="1"/>
</dbReference>
<dbReference type="RefSeq" id="WP_062296200.1">
    <property type="nucleotide sequence ID" value="NZ_CP012036.1"/>
</dbReference>
<dbReference type="PATRIC" id="fig|224013.5.peg.5807"/>
<dbReference type="Proteomes" id="UP000062645">
    <property type="component" value="Chromosome"/>
</dbReference>
<comment type="similarity">
    <text evidence="1">Belongs to the short-chain fatty acyl-CoA assimilation regulator (ScfR) family.</text>
</comment>
<dbReference type="PANTHER" id="PTHR43236">
    <property type="entry name" value="ANTITOXIN HIGA1"/>
    <property type="match status" value="1"/>
</dbReference>
<dbReference type="Pfam" id="PF06114">
    <property type="entry name" value="Peptidase_M78"/>
    <property type="match status" value="1"/>
</dbReference>
<dbReference type="STRING" id="224013.ACX27_24205"/>
<dbReference type="Gene3D" id="1.10.260.40">
    <property type="entry name" value="lambda repressor-like DNA-binding domains"/>
    <property type="match status" value="1"/>
</dbReference>
<dbReference type="EMBL" id="CP012036">
    <property type="protein sequence ID" value="ALF55226.1"/>
    <property type="molecule type" value="Genomic_DNA"/>
</dbReference>
<evidence type="ECO:0000313" key="4">
    <source>
        <dbReference type="Proteomes" id="UP000062645"/>
    </source>
</evidence>
<sequence length="362" mass="40972">MIGKRLKLARQGSGLSLRELESKIGNLVSAQAIGKYERDEMMPNSTTLIALAKALGVSETYLLGQSELELEGLEFRKKKITSKKEETHVVAAVLSHVERYLEIEEIIYAPSTEWDSPREAPFPVNSLRDAEFVAERLRIYWQLGTDPILNLAEFLESQGIKILSLSLDNNVSGLTCWVKRRNRKQVPVIVINADDNGERQRFTLMHELGHMVLATSPNLDVEKVAHRVASAFLMPASILWLEIGKRRSRLTIAELAQLKQLLGVSMQALTYRCKDLEIIDNSTFQTLFAEFGRRGWRTPPYEPFPVPKEQPHRFERLCFRALSENAISEAKAAELLGLTVCDLIARMDSAQEESIPNTDIRK</sequence>
<dbReference type="PANTHER" id="PTHR43236:SF1">
    <property type="entry name" value="BLL7220 PROTEIN"/>
    <property type="match status" value="1"/>
</dbReference>
<dbReference type="PROSITE" id="PS50943">
    <property type="entry name" value="HTH_CROC1"/>
    <property type="match status" value="1"/>
</dbReference>
<dbReference type="SMART" id="SM00530">
    <property type="entry name" value="HTH_XRE"/>
    <property type="match status" value="1"/>
</dbReference>
<dbReference type="InterPro" id="IPR052345">
    <property type="entry name" value="Rad_response_metalloprotease"/>
</dbReference>
<proteinExistence type="inferred from homology"/>
<dbReference type="Gene3D" id="1.10.10.2910">
    <property type="match status" value="1"/>
</dbReference>
<evidence type="ECO:0000313" key="3">
    <source>
        <dbReference type="EMBL" id="ALF55226.1"/>
    </source>
</evidence>
<dbReference type="KEGG" id="npz:ACX27_24205"/>
<evidence type="ECO:0000256" key="1">
    <source>
        <dbReference type="ARBA" id="ARBA00007227"/>
    </source>
</evidence>
<accession>A0A0M4TZE6</accession>
<dbReference type="GO" id="GO:0003677">
    <property type="term" value="F:DNA binding"/>
    <property type="evidence" value="ECO:0007669"/>
    <property type="project" value="InterPro"/>
</dbReference>
<dbReference type="SUPFAM" id="SSF47413">
    <property type="entry name" value="lambda repressor-like DNA-binding domains"/>
    <property type="match status" value="1"/>
</dbReference>
<name>A0A0M4TZE6_9NOSO</name>
<keyword evidence="4" id="KW-1185">Reference proteome</keyword>
<dbReference type="AlphaFoldDB" id="A0A0M4TZE6"/>
<reference evidence="4" key="1">
    <citation type="submission" date="2015-07" db="EMBL/GenBank/DDBJ databases">
        <title>Genome Of Nitrogen-Fixing Cyanobacterium Nostoc piscinale CENA21 From Solimoes/Amazon River Floodplain Sediments And Comparative Genomics To Uncover Biosynthetic Natural Products Potential.</title>
        <authorList>
            <person name="Leao T.F."/>
            <person name="Leao P.N."/>
            <person name="Guimaraes P.I."/>
            <person name="de Melo A.G.C."/>
            <person name="Ramos R.T.J."/>
            <person name="Silva A."/>
            <person name="Fiore M.F."/>
            <person name="Schneider M.P.C."/>
        </authorList>
    </citation>
    <scope>NUCLEOTIDE SEQUENCE [LARGE SCALE GENOMIC DNA]</scope>
    <source>
        <strain evidence="4">CENA21</strain>
    </source>
</reference>
<dbReference type="InterPro" id="IPR001387">
    <property type="entry name" value="Cro/C1-type_HTH"/>
</dbReference>
<organism evidence="3 4">
    <name type="scientific">Nostoc piscinale CENA21</name>
    <dbReference type="NCBI Taxonomy" id="224013"/>
    <lineage>
        <taxon>Bacteria</taxon>
        <taxon>Bacillati</taxon>
        <taxon>Cyanobacteriota</taxon>
        <taxon>Cyanophyceae</taxon>
        <taxon>Nostocales</taxon>
        <taxon>Nostocaceae</taxon>
        <taxon>Nostoc</taxon>
    </lineage>
</organism>
<dbReference type="Pfam" id="PF01381">
    <property type="entry name" value="HTH_3"/>
    <property type="match status" value="1"/>
</dbReference>
<protein>
    <submittedName>
        <fullName evidence="3">Transcriptional regulator</fullName>
    </submittedName>
</protein>
<dbReference type="OrthoDB" id="504343at2"/>
<gene>
    <name evidence="3" type="ORF">ACX27_24205</name>
</gene>